<reference evidence="1 2" key="1">
    <citation type="journal article" date="2021" name="BMC Biol.">
        <title>Horizontally acquired antibacterial genes associated with adaptive radiation of ladybird beetles.</title>
        <authorList>
            <person name="Li H.S."/>
            <person name="Tang X.F."/>
            <person name="Huang Y.H."/>
            <person name="Xu Z.Y."/>
            <person name="Chen M.L."/>
            <person name="Du X.Y."/>
            <person name="Qiu B.Y."/>
            <person name="Chen P.T."/>
            <person name="Zhang W."/>
            <person name="Slipinski A."/>
            <person name="Escalona H.E."/>
            <person name="Waterhouse R.M."/>
            <person name="Zwick A."/>
            <person name="Pang H."/>
        </authorList>
    </citation>
    <scope>NUCLEOTIDE SEQUENCE [LARGE SCALE GENOMIC DNA]</scope>
    <source>
        <strain evidence="1">SYSU2018</strain>
    </source>
</reference>
<sequence length="123" mass="14358">MCSNKNINIKNEGIISCLGKVRNDNEDRPILVKLSSEKQRECLMLHKKRFVNTKAAGYAYRLCGMDTDWVQEVKTCIYSDTDEVGRIFEREGKHLNIIHFNIPSLIRNHDELMVYLHLLGYEN</sequence>
<accession>A0ABD2P9N6</accession>
<proteinExistence type="predicted"/>
<name>A0ABD2P9N6_9CUCU</name>
<comment type="caution">
    <text evidence="1">The sequence shown here is derived from an EMBL/GenBank/DDBJ whole genome shotgun (WGS) entry which is preliminary data.</text>
</comment>
<evidence type="ECO:0000313" key="1">
    <source>
        <dbReference type="EMBL" id="KAL3287391.1"/>
    </source>
</evidence>
<protein>
    <submittedName>
        <fullName evidence="1">Uncharacterized protein</fullName>
    </submittedName>
</protein>
<dbReference type="Proteomes" id="UP001516400">
    <property type="component" value="Unassembled WGS sequence"/>
</dbReference>
<dbReference type="EMBL" id="JABFTP020000185">
    <property type="protein sequence ID" value="KAL3287391.1"/>
    <property type="molecule type" value="Genomic_DNA"/>
</dbReference>
<evidence type="ECO:0000313" key="2">
    <source>
        <dbReference type="Proteomes" id="UP001516400"/>
    </source>
</evidence>
<dbReference type="AlphaFoldDB" id="A0ABD2P9N6"/>
<gene>
    <name evidence="1" type="ORF">HHI36_001864</name>
</gene>
<organism evidence="1 2">
    <name type="scientific">Cryptolaemus montrouzieri</name>
    <dbReference type="NCBI Taxonomy" id="559131"/>
    <lineage>
        <taxon>Eukaryota</taxon>
        <taxon>Metazoa</taxon>
        <taxon>Ecdysozoa</taxon>
        <taxon>Arthropoda</taxon>
        <taxon>Hexapoda</taxon>
        <taxon>Insecta</taxon>
        <taxon>Pterygota</taxon>
        <taxon>Neoptera</taxon>
        <taxon>Endopterygota</taxon>
        <taxon>Coleoptera</taxon>
        <taxon>Polyphaga</taxon>
        <taxon>Cucujiformia</taxon>
        <taxon>Coccinelloidea</taxon>
        <taxon>Coccinellidae</taxon>
        <taxon>Scymninae</taxon>
        <taxon>Scymnini</taxon>
        <taxon>Cryptolaemus</taxon>
    </lineage>
</organism>
<keyword evidence="2" id="KW-1185">Reference proteome</keyword>